<evidence type="ECO:0000313" key="2">
    <source>
        <dbReference type="WBParaSite" id="PSU_v2.g12278.t1"/>
    </source>
</evidence>
<dbReference type="WBParaSite" id="PSU_v2.g12278.t1">
    <property type="protein sequence ID" value="PSU_v2.g12278.t1"/>
    <property type="gene ID" value="PSU_v2.g12278"/>
</dbReference>
<reference evidence="2" key="1">
    <citation type="submission" date="2022-11" db="UniProtKB">
        <authorList>
            <consortium name="WormBaseParasite"/>
        </authorList>
    </citation>
    <scope>IDENTIFICATION</scope>
</reference>
<proteinExistence type="predicted"/>
<dbReference type="Proteomes" id="UP000887577">
    <property type="component" value="Unplaced"/>
</dbReference>
<sequence>MELNNPMLCEANKCPTLSGAKFNGVISPLFSSPQTLTCDDATMQYTFIDGGGMEQQISAIECVCKLESCVMPTITGIDSNPPLYDPAAIPYIYPNGKCQYSHVLTCQNPLATTMEVCFFSQRRH</sequence>
<protein>
    <submittedName>
        <fullName evidence="2">Uncharacterized protein</fullName>
    </submittedName>
</protein>
<organism evidence="1 2">
    <name type="scientific">Panagrolaimus superbus</name>
    <dbReference type="NCBI Taxonomy" id="310955"/>
    <lineage>
        <taxon>Eukaryota</taxon>
        <taxon>Metazoa</taxon>
        <taxon>Ecdysozoa</taxon>
        <taxon>Nematoda</taxon>
        <taxon>Chromadorea</taxon>
        <taxon>Rhabditida</taxon>
        <taxon>Tylenchina</taxon>
        <taxon>Panagrolaimomorpha</taxon>
        <taxon>Panagrolaimoidea</taxon>
        <taxon>Panagrolaimidae</taxon>
        <taxon>Panagrolaimus</taxon>
    </lineage>
</organism>
<accession>A0A914Y0G6</accession>
<name>A0A914Y0G6_9BILA</name>
<keyword evidence="1" id="KW-1185">Reference proteome</keyword>
<dbReference type="AlphaFoldDB" id="A0A914Y0G6"/>
<evidence type="ECO:0000313" key="1">
    <source>
        <dbReference type="Proteomes" id="UP000887577"/>
    </source>
</evidence>